<evidence type="ECO:0000313" key="2">
    <source>
        <dbReference type="Proteomes" id="UP000828048"/>
    </source>
</evidence>
<organism evidence="1 2">
    <name type="scientific">Vaccinium darrowii</name>
    <dbReference type="NCBI Taxonomy" id="229202"/>
    <lineage>
        <taxon>Eukaryota</taxon>
        <taxon>Viridiplantae</taxon>
        <taxon>Streptophyta</taxon>
        <taxon>Embryophyta</taxon>
        <taxon>Tracheophyta</taxon>
        <taxon>Spermatophyta</taxon>
        <taxon>Magnoliopsida</taxon>
        <taxon>eudicotyledons</taxon>
        <taxon>Gunneridae</taxon>
        <taxon>Pentapetalae</taxon>
        <taxon>asterids</taxon>
        <taxon>Ericales</taxon>
        <taxon>Ericaceae</taxon>
        <taxon>Vaccinioideae</taxon>
        <taxon>Vaccinieae</taxon>
        <taxon>Vaccinium</taxon>
    </lineage>
</organism>
<protein>
    <submittedName>
        <fullName evidence="1">Uncharacterized protein</fullName>
    </submittedName>
</protein>
<comment type="caution">
    <text evidence="1">The sequence shown here is derived from an EMBL/GenBank/DDBJ whole genome shotgun (WGS) entry which is preliminary data.</text>
</comment>
<dbReference type="EMBL" id="CM037159">
    <property type="protein sequence ID" value="KAH7865423.1"/>
    <property type="molecule type" value="Genomic_DNA"/>
</dbReference>
<accession>A0ACB7ZHK5</accession>
<sequence>MNISEWNASLQGADPRPTGFSLEVHYSGVFELRHTEKVYIGGQIETIHGLDPDYISMLELDAMGEKLGYAPHVAFYFKKPKRTLDNGLVPLISDKDAYGMTQGLDKDRITVMFVEHIGGVKLVESQVGSSNEVFGLDLEGQTQGDQGIGTLESQMVDEVDIEVDNDEVDYSDSSSDSVYYSDHSYQEGDDDHSYETFVDDESEFVGFPIKH</sequence>
<proteinExistence type="predicted"/>
<dbReference type="Proteomes" id="UP000828048">
    <property type="component" value="Chromosome 9"/>
</dbReference>
<reference evidence="1 2" key="1">
    <citation type="journal article" date="2021" name="Hortic Res">
        <title>High-quality reference genome and annotation aids understanding of berry development for evergreen blueberry (Vaccinium darrowii).</title>
        <authorList>
            <person name="Yu J."/>
            <person name="Hulse-Kemp A.M."/>
            <person name="Babiker E."/>
            <person name="Staton M."/>
        </authorList>
    </citation>
    <scope>NUCLEOTIDE SEQUENCE [LARGE SCALE GENOMIC DNA]</scope>
    <source>
        <strain evidence="2">cv. NJ 8807/NJ 8810</strain>
        <tissue evidence="1">Young leaf</tissue>
    </source>
</reference>
<name>A0ACB7ZHK5_9ERIC</name>
<keyword evidence="2" id="KW-1185">Reference proteome</keyword>
<evidence type="ECO:0000313" key="1">
    <source>
        <dbReference type="EMBL" id="KAH7865423.1"/>
    </source>
</evidence>
<gene>
    <name evidence="1" type="ORF">Vadar_006481</name>
</gene>